<keyword evidence="2" id="KW-1185">Reference proteome</keyword>
<dbReference type="OrthoDB" id="3596658at2759"/>
<reference evidence="1 2" key="1">
    <citation type="submission" date="2017-10" db="EMBL/GenBank/DDBJ databases">
        <title>Development of genomic resources for the powdery mildew, Erysiphe pulchra.</title>
        <authorList>
            <person name="Wadl P.A."/>
            <person name="Mack B.M."/>
            <person name="Moore G."/>
            <person name="Beltz S.B."/>
        </authorList>
    </citation>
    <scope>NUCLEOTIDE SEQUENCE [LARGE SCALE GENOMIC DNA]</scope>
    <source>
        <strain evidence="1">Cflorida</strain>
    </source>
</reference>
<evidence type="ECO:0000313" key="2">
    <source>
        <dbReference type="Proteomes" id="UP000237438"/>
    </source>
</evidence>
<accession>A0A2S4PJL3</accession>
<gene>
    <name evidence="1" type="ORF">EPUL_005810</name>
</gene>
<name>A0A2S4PJL3_9PEZI</name>
<dbReference type="Proteomes" id="UP000237438">
    <property type="component" value="Unassembled WGS sequence"/>
</dbReference>
<evidence type="ECO:0000313" key="1">
    <source>
        <dbReference type="EMBL" id="POS82177.1"/>
    </source>
</evidence>
<comment type="caution">
    <text evidence="1">The sequence shown here is derived from an EMBL/GenBank/DDBJ whole genome shotgun (WGS) entry which is preliminary data.</text>
</comment>
<organism evidence="1 2">
    <name type="scientific">Erysiphe pulchra</name>
    <dbReference type="NCBI Taxonomy" id="225359"/>
    <lineage>
        <taxon>Eukaryota</taxon>
        <taxon>Fungi</taxon>
        <taxon>Dikarya</taxon>
        <taxon>Ascomycota</taxon>
        <taxon>Pezizomycotina</taxon>
        <taxon>Leotiomycetes</taxon>
        <taxon>Erysiphales</taxon>
        <taxon>Erysiphaceae</taxon>
        <taxon>Erysiphe</taxon>
    </lineage>
</organism>
<feature type="non-terminal residue" evidence="1">
    <location>
        <position position="265"/>
    </location>
</feature>
<sequence length="265" mass="30065">MQLRSNRIYHKPIIIKLRPSSGNSVLGEAIVEEITYSDIQSVIHTEEFSEDVNYKMHFEQVSVAHRSLTAKDSRSGKTDRYELDGEQPLNIRPIAPSLPVELNNETRANFQIENVVHTNEMRLWKEKDLALKHLDENLKATPAVAPIKADLKTEFEILKSTPYGKSVNNNFSRWQILSIKCQIREHSIFLTGEEDPSLALHDTLQPIHPVTAKFRANQVNDNVNAGVEIKLVDKIKAWQTFLQSRGILRFPTKLASGKNAAFSSV</sequence>
<dbReference type="STRING" id="225359.A0A2S4PJL3"/>
<protein>
    <submittedName>
        <fullName evidence="1">Uncharacterized protein</fullName>
    </submittedName>
</protein>
<dbReference type="EMBL" id="PEDP01003792">
    <property type="protein sequence ID" value="POS82177.1"/>
    <property type="molecule type" value="Genomic_DNA"/>
</dbReference>
<proteinExistence type="predicted"/>
<dbReference type="AlphaFoldDB" id="A0A2S4PJL3"/>